<sequence>MVPLPLFKLAALFVRHVSKYGANQIKAQAHDHPQFRAFAARYGQSIHQLNMRMNVALLRNPDAEQRAKEKAEAPTVKTKEQIAKEEEAKARHAKTEAEHPDPAKRSSSSGAKERPRSVWRRKFRPLPEAKAVDLFADVIGDTFILGVASAIIVYEYWKTSQKPDQNLERIKLLDEKLEELTRREEELARVEEQRGEKYEALERALRELRDPKTKKPLLPSLQTPPTPTPTATA</sequence>
<dbReference type="Pfam" id="PF07047">
    <property type="entry name" value="OPA3"/>
    <property type="match status" value="1"/>
</dbReference>
<accession>A0A4R8Q0A1</accession>
<dbReference type="GO" id="GO:0005739">
    <property type="term" value="C:mitochondrion"/>
    <property type="evidence" value="ECO:0007669"/>
    <property type="project" value="TreeGrafter"/>
</dbReference>
<evidence type="ECO:0000313" key="4">
    <source>
        <dbReference type="EMBL" id="TDZ27093.1"/>
    </source>
</evidence>
<dbReference type="PANTHER" id="PTHR12499:SF0">
    <property type="entry name" value="OPTIC ATROPHY 3 PROTEIN"/>
    <property type="match status" value="1"/>
</dbReference>
<evidence type="ECO:0000256" key="2">
    <source>
        <dbReference type="ARBA" id="ARBA00023054"/>
    </source>
</evidence>
<dbReference type="EMBL" id="QAPG01005164">
    <property type="protein sequence ID" value="TDZ27093.1"/>
    <property type="molecule type" value="Genomic_DNA"/>
</dbReference>
<dbReference type="InterPro" id="IPR010754">
    <property type="entry name" value="OPA3-like"/>
</dbReference>
<gene>
    <name evidence="4" type="ORF">C8035_v012091</name>
</gene>
<evidence type="ECO:0000256" key="3">
    <source>
        <dbReference type="SAM" id="MobiDB-lite"/>
    </source>
</evidence>
<keyword evidence="2" id="KW-0175">Coiled coil</keyword>
<dbReference type="PANTHER" id="PTHR12499">
    <property type="entry name" value="OPTIC ATROPHY 3 PROTEIN OPA3"/>
    <property type="match status" value="1"/>
</dbReference>
<keyword evidence="5" id="KW-1185">Reference proteome</keyword>
<dbReference type="GO" id="GO:0019216">
    <property type="term" value="P:regulation of lipid metabolic process"/>
    <property type="evidence" value="ECO:0007669"/>
    <property type="project" value="TreeGrafter"/>
</dbReference>
<feature type="compositionally biased region" description="Pro residues" evidence="3">
    <location>
        <begin position="222"/>
        <end position="233"/>
    </location>
</feature>
<protein>
    <submittedName>
        <fullName evidence="4">OPA3-like protein</fullName>
    </submittedName>
</protein>
<dbReference type="AlphaFoldDB" id="A0A4R8Q0A1"/>
<evidence type="ECO:0000256" key="1">
    <source>
        <dbReference type="ARBA" id="ARBA00007584"/>
    </source>
</evidence>
<proteinExistence type="inferred from homology"/>
<evidence type="ECO:0000313" key="5">
    <source>
        <dbReference type="Proteomes" id="UP000295083"/>
    </source>
</evidence>
<feature type="compositionally biased region" description="Basic and acidic residues" evidence="3">
    <location>
        <begin position="63"/>
        <end position="104"/>
    </location>
</feature>
<comment type="caution">
    <text evidence="4">The sequence shown here is derived from an EMBL/GenBank/DDBJ whole genome shotgun (WGS) entry which is preliminary data.</text>
</comment>
<organism evidence="4 5">
    <name type="scientific">Colletotrichum spinosum</name>
    <dbReference type="NCBI Taxonomy" id="1347390"/>
    <lineage>
        <taxon>Eukaryota</taxon>
        <taxon>Fungi</taxon>
        <taxon>Dikarya</taxon>
        <taxon>Ascomycota</taxon>
        <taxon>Pezizomycotina</taxon>
        <taxon>Sordariomycetes</taxon>
        <taxon>Hypocreomycetidae</taxon>
        <taxon>Glomerellales</taxon>
        <taxon>Glomerellaceae</taxon>
        <taxon>Colletotrichum</taxon>
        <taxon>Colletotrichum orbiculare species complex</taxon>
    </lineage>
</organism>
<reference evidence="4 5" key="1">
    <citation type="submission" date="2018-11" db="EMBL/GenBank/DDBJ databases">
        <title>Genome sequence and assembly of Colletotrichum spinosum.</title>
        <authorList>
            <person name="Gan P."/>
            <person name="Shirasu K."/>
        </authorList>
    </citation>
    <scope>NUCLEOTIDE SEQUENCE [LARGE SCALE GENOMIC DNA]</scope>
    <source>
        <strain evidence="4 5">CBS 515.97</strain>
    </source>
</reference>
<dbReference type="Proteomes" id="UP000295083">
    <property type="component" value="Unassembled WGS sequence"/>
</dbReference>
<comment type="similarity">
    <text evidence="1">Belongs to the OPA3 family.</text>
</comment>
<feature type="region of interest" description="Disordered" evidence="3">
    <location>
        <begin position="206"/>
        <end position="233"/>
    </location>
</feature>
<name>A0A4R8Q0A1_9PEZI</name>
<feature type="region of interest" description="Disordered" evidence="3">
    <location>
        <begin position="63"/>
        <end position="119"/>
    </location>
</feature>